<dbReference type="EMBL" id="MIGC01003924">
    <property type="protein sequence ID" value="PHJ18741.1"/>
    <property type="molecule type" value="Genomic_DNA"/>
</dbReference>
<protein>
    <submittedName>
        <fullName evidence="1">Uncharacterized protein</fullName>
    </submittedName>
</protein>
<dbReference type="VEuPathDB" id="ToxoDB:CSUI_007431"/>
<sequence>MISVLSEPDDHGGLRRDDYLFALRGGGQTGVIDSCRCCRNERTARTSATFRKFCTGARQGVATNG</sequence>
<comment type="caution">
    <text evidence="1">The sequence shown here is derived from an EMBL/GenBank/DDBJ whole genome shotgun (WGS) entry which is preliminary data.</text>
</comment>
<reference evidence="1 2" key="1">
    <citation type="journal article" date="2017" name="Int. J. Parasitol.">
        <title>The genome of the protozoan parasite Cystoisospora suis and a reverse vaccinology approach to identify vaccine candidates.</title>
        <authorList>
            <person name="Palmieri N."/>
            <person name="Shrestha A."/>
            <person name="Ruttkowski B."/>
            <person name="Beck T."/>
            <person name="Vogl C."/>
            <person name="Tomley F."/>
            <person name="Blake D.P."/>
            <person name="Joachim A."/>
        </authorList>
    </citation>
    <scope>NUCLEOTIDE SEQUENCE [LARGE SCALE GENOMIC DNA]</scope>
    <source>
        <strain evidence="1 2">Wien I</strain>
    </source>
</reference>
<keyword evidence="2" id="KW-1185">Reference proteome</keyword>
<accession>A0A2C6JV01</accession>
<organism evidence="1 2">
    <name type="scientific">Cystoisospora suis</name>
    <dbReference type="NCBI Taxonomy" id="483139"/>
    <lineage>
        <taxon>Eukaryota</taxon>
        <taxon>Sar</taxon>
        <taxon>Alveolata</taxon>
        <taxon>Apicomplexa</taxon>
        <taxon>Conoidasida</taxon>
        <taxon>Coccidia</taxon>
        <taxon>Eucoccidiorida</taxon>
        <taxon>Eimeriorina</taxon>
        <taxon>Sarcocystidae</taxon>
        <taxon>Cystoisospora</taxon>
    </lineage>
</organism>
<evidence type="ECO:0000313" key="2">
    <source>
        <dbReference type="Proteomes" id="UP000221165"/>
    </source>
</evidence>
<evidence type="ECO:0000313" key="1">
    <source>
        <dbReference type="EMBL" id="PHJ18741.1"/>
    </source>
</evidence>
<dbReference type="Proteomes" id="UP000221165">
    <property type="component" value="Unassembled WGS sequence"/>
</dbReference>
<gene>
    <name evidence="1" type="ORF">CSUI_007431</name>
</gene>
<name>A0A2C6JV01_9APIC</name>
<dbReference type="GeneID" id="94430787"/>
<dbReference type="RefSeq" id="XP_067920447.1">
    <property type="nucleotide sequence ID" value="XM_068067576.1"/>
</dbReference>
<proteinExistence type="predicted"/>
<dbReference type="AlphaFoldDB" id="A0A2C6JV01"/>